<evidence type="ECO:0000256" key="8">
    <source>
        <dbReference type="SAM" id="Phobius"/>
    </source>
</evidence>
<dbReference type="PANTHER" id="PTHR21716">
    <property type="entry name" value="TRANSMEMBRANE PROTEIN"/>
    <property type="match status" value="1"/>
</dbReference>
<keyword evidence="10" id="KW-1185">Reference proteome</keyword>
<dbReference type="GO" id="GO:0005886">
    <property type="term" value="C:plasma membrane"/>
    <property type="evidence" value="ECO:0007669"/>
    <property type="project" value="UniProtKB-SubCell"/>
</dbReference>
<evidence type="ECO:0000256" key="6">
    <source>
        <dbReference type="ARBA" id="ARBA00022989"/>
    </source>
</evidence>
<dbReference type="GO" id="GO:0055085">
    <property type="term" value="P:transmembrane transport"/>
    <property type="evidence" value="ECO:0007669"/>
    <property type="project" value="TreeGrafter"/>
</dbReference>
<accession>A0A6P1TKH1</accession>
<dbReference type="PANTHER" id="PTHR21716:SF53">
    <property type="entry name" value="PERMEASE PERM-RELATED"/>
    <property type="match status" value="1"/>
</dbReference>
<evidence type="ECO:0000256" key="3">
    <source>
        <dbReference type="ARBA" id="ARBA00022448"/>
    </source>
</evidence>
<evidence type="ECO:0000313" key="10">
    <source>
        <dbReference type="Proteomes" id="UP000464314"/>
    </source>
</evidence>
<keyword evidence="5 8" id="KW-0812">Transmembrane</keyword>
<evidence type="ECO:0000256" key="2">
    <source>
        <dbReference type="ARBA" id="ARBA00009773"/>
    </source>
</evidence>
<keyword evidence="4" id="KW-1003">Cell membrane</keyword>
<feature type="transmembrane region" description="Helical" evidence="8">
    <location>
        <begin position="252"/>
        <end position="285"/>
    </location>
</feature>
<dbReference type="KEGG" id="anr:Ana3638_08385"/>
<organism evidence="9 10">
    <name type="scientific">Anaerocolumna sedimenticola</name>
    <dbReference type="NCBI Taxonomy" id="2696063"/>
    <lineage>
        <taxon>Bacteria</taxon>
        <taxon>Bacillati</taxon>
        <taxon>Bacillota</taxon>
        <taxon>Clostridia</taxon>
        <taxon>Lachnospirales</taxon>
        <taxon>Lachnospiraceae</taxon>
        <taxon>Anaerocolumna</taxon>
    </lineage>
</organism>
<dbReference type="RefSeq" id="WP_161837618.1">
    <property type="nucleotide sequence ID" value="NZ_CP048000.1"/>
</dbReference>
<reference evidence="9 10" key="1">
    <citation type="submission" date="2020-01" db="EMBL/GenBank/DDBJ databases">
        <title>Genome analysis of Anaerocolumna sp. CBA3638.</title>
        <authorList>
            <person name="Kim J."/>
            <person name="Roh S.W."/>
        </authorList>
    </citation>
    <scope>NUCLEOTIDE SEQUENCE [LARGE SCALE GENOMIC DNA]</scope>
    <source>
        <strain evidence="9 10">CBA3638</strain>
    </source>
</reference>
<dbReference type="AlphaFoldDB" id="A0A6P1TKH1"/>
<feature type="transmembrane region" description="Helical" evidence="8">
    <location>
        <begin position="164"/>
        <end position="189"/>
    </location>
</feature>
<dbReference type="InterPro" id="IPR002549">
    <property type="entry name" value="AI-2E-like"/>
</dbReference>
<comment type="similarity">
    <text evidence="2">Belongs to the autoinducer-2 exporter (AI-2E) (TC 2.A.86) family.</text>
</comment>
<evidence type="ECO:0000256" key="1">
    <source>
        <dbReference type="ARBA" id="ARBA00004651"/>
    </source>
</evidence>
<keyword evidence="7 8" id="KW-0472">Membrane</keyword>
<name>A0A6P1TKH1_9FIRM</name>
<evidence type="ECO:0000313" key="9">
    <source>
        <dbReference type="EMBL" id="QHQ60787.1"/>
    </source>
</evidence>
<sequence>MGCFDNYHTVFIVIIGIISILVFTVTDQLRLANFDDIIVLVNSYLNTFNDFYNSILTKLNDLNIQSNEITQYVKDAATYVLNYLKMAGMSIASSISNISSYITTFLFSFIIAIYFMIDGKMILDYIKKVGRALLSDKWNLRIAKFLADADSVFSGYIRGQLTDALVMVILISITLSITGVKFAVIIGILAGIANLVPYLGPLVAYFSTALVCIINGQYKTLIAALIALFIIQAIDGNIIAPKLLSHSIQIHPVLVIISLIFGSAIGGLLGMLLAVPVGALIKVLFVRYINHQLEKKEMENNNISD</sequence>
<keyword evidence="3" id="KW-0813">Transport</keyword>
<dbReference type="EMBL" id="CP048000">
    <property type="protein sequence ID" value="QHQ60787.1"/>
    <property type="molecule type" value="Genomic_DNA"/>
</dbReference>
<evidence type="ECO:0000256" key="5">
    <source>
        <dbReference type="ARBA" id="ARBA00022692"/>
    </source>
</evidence>
<dbReference type="Proteomes" id="UP000464314">
    <property type="component" value="Chromosome"/>
</dbReference>
<dbReference type="Pfam" id="PF01594">
    <property type="entry name" value="AI-2E_transport"/>
    <property type="match status" value="1"/>
</dbReference>
<keyword evidence="6 8" id="KW-1133">Transmembrane helix</keyword>
<feature type="transmembrane region" description="Helical" evidence="8">
    <location>
        <begin position="7"/>
        <end position="26"/>
    </location>
</feature>
<comment type="subcellular location">
    <subcellularLocation>
        <location evidence="1">Cell membrane</location>
        <topology evidence="1">Multi-pass membrane protein</topology>
    </subcellularLocation>
</comment>
<evidence type="ECO:0000256" key="4">
    <source>
        <dbReference type="ARBA" id="ARBA00022475"/>
    </source>
</evidence>
<feature type="transmembrane region" description="Helical" evidence="8">
    <location>
        <begin position="221"/>
        <end position="240"/>
    </location>
</feature>
<feature type="transmembrane region" description="Helical" evidence="8">
    <location>
        <begin position="195"/>
        <end position="214"/>
    </location>
</feature>
<proteinExistence type="inferred from homology"/>
<protein>
    <submittedName>
        <fullName evidence="9">AI-2E family transporter</fullName>
    </submittedName>
</protein>
<evidence type="ECO:0000256" key="7">
    <source>
        <dbReference type="ARBA" id="ARBA00023136"/>
    </source>
</evidence>
<gene>
    <name evidence="9" type="ORF">Ana3638_08385</name>
</gene>
<feature type="transmembrane region" description="Helical" evidence="8">
    <location>
        <begin position="98"/>
        <end position="117"/>
    </location>
</feature>